<keyword evidence="1" id="KW-0812">Transmembrane</keyword>
<dbReference type="EMBL" id="FOBW01000001">
    <property type="protein sequence ID" value="SEM12121.1"/>
    <property type="molecule type" value="Genomic_DNA"/>
</dbReference>
<gene>
    <name evidence="2" type="ORF">SAMN05192533_10189</name>
</gene>
<evidence type="ECO:0000256" key="1">
    <source>
        <dbReference type="SAM" id="Phobius"/>
    </source>
</evidence>
<proteinExistence type="predicted"/>
<protein>
    <submittedName>
        <fullName evidence="2">Uncharacterized protein</fullName>
    </submittedName>
</protein>
<organism evidence="2 3">
    <name type="scientific">Mesobacillus persicus</name>
    <dbReference type="NCBI Taxonomy" id="930146"/>
    <lineage>
        <taxon>Bacteria</taxon>
        <taxon>Bacillati</taxon>
        <taxon>Bacillota</taxon>
        <taxon>Bacilli</taxon>
        <taxon>Bacillales</taxon>
        <taxon>Bacillaceae</taxon>
        <taxon>Mesobacillus</taxon>
    </lineage>
</organism>
<accession>A0A1H7VSA1</accession>
<evidence type="ECO:0000313" key="2">
    <source>
        <dbReference type="EMBL" id="SEM12121.1"/>
    </source>
</evidence>
<dbReference type="AlphaFoldDB" id="A0A1H7VSA1"/>
<feature type="transmembrane region" description="Helical" evidence="1">
    <location>
        <begin position="21"/>
        <end position="44"/>
    </location>
</feature>
<dbReference type="STRING" id="930146.SAMN05192533_10189"/>
<keyword evidence="1" id="KW-0472">Membrane</keyword>
<keyword evidence="1" id="KW-1133">Transmembrane helix</keyword>
<sequence>MGIRKRAFKKSKKRNKNAYTFWDGVSDVLFYIPELIMLPIRFLLSFFRSLLRAISEPI</sequence>
<name>A0A1H7VSA1_9BACI</name>
<dbReference type="Proteomes" id="UP000198553">
    <property type="component" value="Unassembled WGS sequence"/>
</dbReference>
<evidence type="ECO:0000313" key="3">
    <source>
        <dbReference type="Proteomes" id="UP000198553"/>
    </source>
</evidence>
<reference evidence="3" key="1">
    <citation type="submission" date="2016-10" db="EMBL/GenBank/DDBJ databases">
        <authorList>
            <person name="Varghese N."/>
            <person name="Submissions S."/>
        </authorList>
    </citation>
    <scope>NUCLEOTIDE SEQUENCE [LARGE SCALE GENOMIC DNA]</scope>
    <source>
        <strain evidence="3">B48,IBRC-M 10115,DSM 25386,CECT 8001</strain>
    </source>
</reference>
<keyword evidence="3" id="KW-1185">Reference proteome</keyword>